<feature type="transmembrane region" description="Helical" evidence="1">
    <location>
        <begin position="104"/>
        <end position="121"/>
    </location>
</feature>
<protein>
    <submittedName>
        <fullName evidence="2">Uncharacterized protein</fullName>
    </submittedName>
</protein>
<dbReference type="EMBL" id="ATCN01000246">
    <property type="protein sequence ID" value="EPR79463.1"/>
    <property type="molecule type" value="Genomic_DNA"/>
</dbReference>
<keyword evidence="1" id="KW-1133">Transmembrane helix</keyword>
<evidence type="ECO:0000313" key="2">
    <source>
        <dbReference type="EMBL" id="EPR79463.1"/>
    </source>
</evidence>
<dbReference type="AlphaFoldDB" id="S7XU68"/>
<feature type="transmembrane region" description="Helical" evidence="1">
    <location>
        <begin position="7"/>
        <end position="33"/>
    </location>
</feature>
<dbReference type="InParanoid" id="S7XU68"/>
<name>S7XU68_SPRLO</name>
<keyword evidence="1" id="KW-0472">Membrane</keyword>
<accession>S7XU68</accession>
<evidence type="ECO:0000313" key="3">
    <source>
        <dbReference type="Proteomes" id="UP000014978"/>
    </source>
</evidence>
<gene>
    <name evidence="2" type="ORF">SLOPH_793</name>
</gene>
<dbReference type="VEuPathDB" id="MicrosporidiaDB:SLOPH_793"/>
<comment type="caution">
    <text evidence="2">The sequence shown here is derived from an EMBL/GenBank/DDBJ whole genome shotgun (WGS) entry which is preliminary data.</text>
</comment>
<proteinExistence type="predicted"/>
<dbReference type="Proteomes" id="UP000014978">
    <property type="component" value="Unassembled WGS sequence"/>
</dbReference>
<feature type="transmembrane region" description="Helical" evidence="1">
    <location>
        <begin position="74"/>
        <end position="92"/>
    </location>
</feature>
<dbReference type="HOGENOM" id="CLU_1679094_0_0_1"/>
<feature type="transmembrane region" description="Helical" evidence="1">
    <location>
        <begin position="127"/>
        <end position="150"/>
    </location>
</feature>
<organism evidence="2 3">
    <name type="scientific">Spraguea lophii (strain 42_110)</name>
    <name type="common">Microsporidian parasite</name>
    <dbReference type="NCBI Taxonomy" id="1358809"/>
    <lineage>
        <taxon>Eukaryota</taxon>
        <taxon>Fungi</taxon>
        <taxon>Fungi incertae sedis</taxon>
        <taxon>Microsporidia</taxon>
        <taxon>Spragueidae</taxon>
        <taxon>Spraguea</taxon>
    </lineage>
</organism>
<keyword evidence="3" id="KW-1185">Reference proteome</keyword>
<evidence type="ECO:0000256" key="1">
    <source>
        <dbReference type="SAM" id="Phobius"/>
    </source>
</evidence>
<reference evidence="3" key="1">
    <citation type="journal article" date="2013" name="PLoS Genet.">
        <title>The genome of Spraguea lophii and the basis of host-microsporidian interactions.</title>
        <authorList>
            <person name="Campbell S.E."/>
            <person name="Williams T.A."/>
            <person name="Yousuf A."/>
            <person name="Soanes D.M."/>
            <person name="Paszkiewicz K.H."/>
            <person name="Williams B.A.P."/>
        </authorList>
    </citation>
    <scope>NUCLEOTIDE SEQUENCE [LARGE SCALE GENOMIC DNA]</scope>
    <source>
        <strain evidence="3">42_110</strain>
    </source>
</reference>
<keyword evidence="1" id="KW-0812">Transmembrane</keyword>
<sequence length="157" mass="19276">MNDCTNVIFTIFIIFIIFFLFTILSLCVFHYLYYFYYSNNNYYYQYTYYFHNNNYYHRIYNYYLLPPIREKKCINTYIFINTHIIIITIIHMKINIYLKDISQYSFILLIFLSPILFIPFNSSPLEFIIFLIFLYFISKFTASSFVILGIPHKNLIL</sequence>